<proteinExistence type="predicted"/>
<protein>
    <submittedName>
        <fullName evidence="3">Uncharacterized protein</fullName>
    </submittedName>
</protein>
<dbReference type="Pfam" id="PF04773">
    <property type="entry name" value="FecR"/>
    <property type="match status" value="1"/>
</dbReference>
<dbReference type="OrthoDB" id="1523489at2"/>
<reference evidence="3 4" key="1">
    <citation type="submission" date="2018-04" db="EMBL/GenBank/DDBJ databases">
        <title>Pedobacter chongqingensis sp. nov., isolated from a rottenly hemp rope.</title>
        <authorList>
            <person name="Cai Y."/>
        </authorList>
    </citation>
    <scope>NUCLEOTIDE SEQUENCE [LARGE SCALE GENOMIC DNA]</scope>
    <source>
        <strain evidence="3 4">FJ4-8</strain>
    </source>
</reference>
<dbReference type="InterPro" id="IPR012373">
    <property type="entry name" value="Ferrdict_sens_TM"/>
</dbReference>
<gene>
    <name evidence="3" type="ORF">DDR33_19940</name>
</gene>
<dbReference type="RefSeq" id="WP_109417562.1">
    <property type="nucleotide sequence ID" value="NZ_QEAS01000019.1"/>
</dbReference>
<feature type="domain" description="FecR protein" evidence="1">
    <location>
        <begin position="130"/>
        <end position="226"/>
    </location>
</feature>
<organism evidence="3 4">
    <name type="scientific">Pararcticibacter amylolyticus</name>
    <dbReference type="NCBI Taxonomy" id="2173175"/>
    <lineage>
        <taxon>Bacteria</taxon>
        <taxon>Pseudomonadati</taxon>
        <taxon>Bacteroidota</taxon>
        <taxon>Sphingobacteriia</taxon>
        <taxon>Sphingobacteriales</taxon>
        <taxon>Sphingobacteriaceae</taxon>
        <taxon>Pararcticibacter</taxon>
    </lineage>
</organism>
<dbReference type="Proteomes" id="UP000245647">
    <property type="component" value="Unassembled WGS sequence"/>
</dbReference>
<dbReference type="PANTHER" id="PTHR30273">
    <property type="entry name" value="PERIPLASMIC SIGNAL SENSOR AND SIGMA FACTOR ACTIVATOR FECR-RELATED"/>
    <property type="match status" value="1"/>
</dbReference>
<dbReference type="GO" id="GO:0016989">
    <property type="term" value="F:sigma factor antagonist activity"/>
    <property type="evidence" value="ECO:0007669"/>
    <property type="project" value="TreeGrafter"/>
</dbReference>
<dbReference type="PANTHER" id="PTHR30273:SF2">
    <property type="entry name" value="PROTEIN FECR"/>
    <property type="match status" value="1"/>
</dbReference>
<dbReference type="InterPro" id="IPR032508">
    <property type="entry name" value="FecR_C"/>
</dbReference>
<feature type="domain" description="Protein FecR C-terminal" evidence="2">
    <location>
        <begin position="273"/>
        <end position="340"/>
    </location>
</feature>
<keyword evidence="4" id="KW-1185">Reference proteome</keyword>
<evidence type="ECO:0000259" key="2">
    <source>
        <dbReference type="Pfam" id="PF16344"/>
    </source>
</evidence>
<evidence type="ECO:0000313" key="3">
    <source>
        <dbReference type="EMBL" id="PWG78925.1"/>
    </source>
</evidence>
<dbReference type="Gene3D" id="2.60.120.1440">
    <property type="match status" value="1"/>
</dbReference>
<dbReference type="EMBL" id="QEAS01000019">
    <property type="protein sequence ID" value="PWG78925.1"/>
    <property type="molecule type" value="Genomic_DNA"/>
</dbReference>
<name>A0A2U2PC43_9SPHI</name>
<accession>A0A2U2PC43</accession>
<evidence type="ECO:0000313" key="4">
    <source>
        <dbReference type="Proteomes" id="UP000245647"/>
    </source>
</evidence>
<dbReference type="Gene3D" id="3.55.50.30">
    <property type="match status" value="1"/>
</dbReference>
<dbReference type="AlphaFoldDB" id="A0A2U2PC43"/>
<dbReference type="PIRSF" id="PIRSF018266">
    <property type="entry name" value="FecR"/>
    <property type="match status" value="1"/>
</dbReference>
<dbReference type="Pfam" id="PF16344">
    <property type="entry name" value="FecR_C"/>
    <property type="match status" value="1"/>
</dbReference>
<evidence type="ECO:0000259" key="1">
    <source>
        <dbReference type="Pfam" id="PF04773"/>
    </source>
</evidence>
<comment type="caution">
    <text evidence="3">The sequence shown here is derived from an EMBL/GenBank/DDBJ whole genome shotgun (WGS) entry which is preliminary data.</text>
</comment>
<dbReference type="InterPro" id="IPR006860">
    <property type="entry name" value="FecR"/>
</dbReference>
<sequence>MKRTPEQYRDYKKIDFFYDEYFISSVREGNYHLNIFWIQVGEQFPETKPYMEEAAAWIMLLISQPVYQSKGREASWQKIQSQLPRIERRRNIVRIFKTYTKRAGQAAAVIILSLSLYDLSQQGQKTRSAGFGQKNHFVLPDESEIDLNSNSSLRYVRNWKSDKPREVWLKGEALFHVKHVAIKNRIRESDYFRVHAGGVVLTVTGTRFNVKDRRGVLEVALLEGSLRVEDESTHQVIASLKPGQSFTYKGAAEIQISEENDSRNITAWKDNEIRLNNSSVAAVIAGIEDNFGYKVVLLDSSLLNRHLSGTIPAKNLEDILFVLRQTLHVETQITGNQITIK</sequence>